<protein>
    <submittedName>
        <fullName evidence="1">Uncharacterized protein</fullName>
    </submittedName>
</protein>
<evidence type="ECO:0000313" key="2">
    <source>
        <dbReference type="Proteomes" id="UP000466445"/>
    </source>
</evidence>
<accession>A0A7I7SXH9</accession>
<name>A0A7I7SXH9_9MYCO</name>
<reference evidence="1 2" key="1">
    <citation type="journal article" date="2019" name="Emerg. Microbes Infect.">
        <title>Comprehensive subspecies identification of 175 nontuberculous mycobacteria species based on 7547 genomic profiles.</title>
        <authorList>
            <person name="Matsumoto Y."/>
            <person name="Kinjo T."/>
            <person name="Motooka D."/>
            <person name="Nabeya D."/>
            <person name="Jung N."/>
            <person name="Uechi K."/>
            <person name="Horii T."/>
            <person name="Iida T."/>
            <person name="Fujita J."/>
            <person name="Nakamura S."/>
        </authorList>
    </citation>
    <scope>NUCLEOTIDE SEQUENCE [LARGE SCALE GENOMIC DNA]</scope>
    <source>
        <strain evidence="1 2">JCM 30395</strain>
    </source>
</reference>
<gene>
    <name evidence="1" type="ORF">MSAR_44460</name>
</gene>
<evidence type="ECO:0000313" key="1">
    <source>
        <dbReference type="EMBL" id="BBY61310.1"/>
    </source>
</evidence>
<dbReference type="Proteomes" id="UP000466445">
    <property type="component" value="Chromosome"/>
</dbReference>
<dbReference type="AlphaFoldDB" id="A0A7I7SXH9"/>
<sequence>MPTRAGTRAVLMDTHAGRIHGQQQFDQIGVGVIGAESGDARDRGEYLCVGAIGGPTQMSLGH</sequence>
<dbReference type="KEGG" id="msar:MSAR_44460"/>
<keyword evidence="2" id="KW-1185">Reference proteome</keyword>
<proteinExistence type="predicted"/>
<organism evidence="1 2">
    <name type="scientific">Mycolicibacterium sarraceniae</name>
    <dbReference type="NCBI Taxonomy" id="1534348"/>
    <lineage>
        <taxon>Bacteria</taxon>
        <taxon>Bacillati</taxon>
        <taxon>Actinomycetota</taxon>
        <taxon>Actinomycetes</taxon>
        <taxon>Mycobacteriales</taxon>
        <taxon>Mycobacteriaceae</taxon>
        <taxon>Mycolicibacterium</taxon>
    </lineage>
</organism>
<dbReference type="EMBL" id="AP022595">
    <property type="protein sequence ID" value="BBY61310.1"/>
    <property type="molecule type" value="Genomic_DNA"/>
</dbReference>